<dbReference type="NCBIfam" id="TIGR04131">
    <property type="entry name" value="Bac_Flav_CTERM"/>
    <property type="match status" value="1"/>
</dbReference>
<dbReference type="Proteomes" id="UP001501410">
    <property type="component" value="Unassembled WGS sequence"/>
</dbReference>
<dbReference type="InterPro" id="IPR000601">
    <property type="entry name" value="PKD_dom"/>
</dbReference>
<evidence type="ECO:0000313" key="3">
    <source>
        <dbReference type="EMBL" id="GAA4452721.1"/>
    </source>
</evidence>
<evidence type="ECO:0000259" key="2">
    <source>
        <dbReference type="PROSITE" id="PS50093"/>
    </source>
</evidence>
<reference evidence="4" key="1">
    <citation type="journal article" date="2019" name="Int. J. Syst. Evol. Microbiol.">
        <title>The Global Catalogue of Microorganisms (GCM) 10K type strain sequencing project: providing services to taxonomists for standard genome sequencing and annotation.</title>
        <authorList>
            <consortium name="The Broad Institute Genomics Platform"/>
            <consortium name="The Broad Institute Genome Sequencing Center for Infectious Disease"/>
            <person name="Wu L."/>
            <person name="Ma J."/>
        </authorList>
    </citation>
    <scope>NUCLEOTIDE SEQUENCE [LARGE SCALE GENOMIC DNA]</scope>
    <source>
        <strain evidence="4">JCM 31921</strain>
    </source>
</reference>
<feature type="domain" description="PKD" evidence="2">
    <location>
        <begin position="327"/>
        <end position="369"/>
    </location>
</feature>
<sequence length="639" mass="71093">MNMKRFAYLFIFIVSLLSALPTFASHIVGGEITYTCGSGGRYTIQVTIYRDCIGGSPQAISEDNPAIIAIYTTNGKLFLVDSINADNANGVAVPANFQNECVNNPPKVCLNRIVFRKTYVLDNTTTGYRVVYQRCCRNASILNIIDPASLGVNYYCIIPPTSSASCNNSAVFKNYPPQIICVNNPLVYDHSATDQDGDSLSYEFCQGYGYYSTRNDGREVPSYSGEPLPYGNGYSYMKPIIGVPPVIINPVTGLITGTPTLQGRFVVTVCCHEWRKGVLINTVTREFQFVVTNCSRAVIADMPQYSDEYNTYIVNCADYTVHFDNLSTKNVRYYWDFGVESLNNDTSDEFSPTYIYPDSGTYIAKLIVNKGSTCADSISRFVKVYPKLEAVFSPPTTVCVGDTVRFKDLSNSTYQVNRWAWNFDDFSPLDTQQNPIHIFTKGGLFNVGFAVANNKGCKDTSFAKILVDPFSPNVGNDTSIVQGETITFNGFSGSNYLWSPSKYLSDPTIANPVGTFLDTGTFIYIVTAKSEQTGCPGRDSMKVHVYSGPSLAMPNAFTPNGDGKNDRFRPIIIGYREILYFRIYNRYGQLMFESKSMDGGWDGTFHGQEQEVGVYYWLLSAKDRYGKEELIKGDVSLLR</sequence>
<feature type="signal peptide" evidence="1">
    <location>
        <begin position="1"/>
        <end position="24"/>
    </location>
</feature>
<protein>
    <recommendedName>
        <fullName evidence="2">PKD domain-containing protein</fullName>
    </recommendedName>
</protein>
<proteinExistence type="predicted"/>
<name>A0ABP8MPD5_9BACT</name>
<dbReference type="SUPFAM" id="SSF49299">
    <property type="entry name" value="PKD domain"/>
    <property type="match status" value="2"/>
</dbReference>
<accession>A0ABP8MPD5</accession>
<dbReference type="Pfam" id="PF18911">
    <property type="entry name" value="PKD_4"/>
    <property type="match status" value="1"/>
</dbReference>
<dbReference type="Pfam" id="PF13585">
    <property type="entry name" value="CHU_C"/>
    <property type="match status" value="1"/>
</dbReference>
<dbReference type="PROSITE" id="PS50093">
    <property type="entry name" value="PKD"/>
    <property type="match status" value="2"/>
</dbReference>
<gene>
    <name evidence="3" type="ORF">GCM10023092_12040</name>
</gene>
<organism evidence="3 4">
    <name type="scientific">Rurimicrobium arvi</name>
    <dbReference type="NCBI Taxonomy" id="2049916"/>
    <lineage>
        <taxon>Bacteria</taxon>
        <taxon>Pseudomonadati</taxon>
        <taxon>Bacteroidota</taxon>
        <taxon>Chitinophagia</taxon>
        <taxon>Chitinophagales</taxon>
        <taxon>Chitinophagaceae</taxon>
        <taxon>Rurimicrobium</taxon>
    </lineage>
</organism>
<dbReference type="SMART" id="SM00089">
    <property type="entry name" value="PKD"/>
    <property type="match status" value="2"/>
</dbReference>
<dbReference type="InterPro" id="IPR035986">
    <property type="entry name" value="PKD_dom_sf"/>
</dbReference>
<comment type="caution">
    <text evidence="3">The sequence shown here is derived from an EMBL/GenBank/DDBJ whole genome shotgun (WGS) entry which is preliminary data.</text>
</comment>
<dbReference type="CDD" id="cd00146">
    <property type="entry name" value="PKD"/>
    <property type="match status" value="2"/>
</dbReference>
<dbReference type="Pfam" id="PF00801">
    <property type="entry name" value="PKD"/>
    <property type="match status" value="1"/>
</dbReference>
<feature type="domain" description="PKD" evidence="2">
    <location>
        <begin position="387"/>
        <end position="467"/>
    </location>
</feature>
<dbReference type="InterPro" id="IPR013783">
    <property type="entry name" value="Ig-like_fold"/>
</dbReference>
<dbReference type="InterPro" id="IPR022409">
    <property type="entry name" value="PKD/Chitinase_dom"/>
</dbReference>
<dbReference type="Gene3D" id="2.60.40.10">
    <property type="entry name" value="Immunoglobulins"/>
    <property type="match status" value="2"/>
</dbReference>
<feature type="chain" id="PRO_5046257155" description="PKD domain-containing protein" evidence="1">
    <location>
        <begin position="25"/>
        <end position="639"/>
    </location>
</feature>
<keyword evidence="1" id="KW-0732">Signal</keyword>
<keyword evidence="4" id="KW-1185">Reference proteome</keyword>
<evidence type="ECO:0000313" key="4">
    <source>
        <dbReference type="Proteomes" id="UP001501410"/>
    </source>
</evidence>
<dbReference type="InterPro" id="IPR026341">
    <property type="entry name" value="T9SS_type_B"/>
</dbReference>
<dbReference type="EMBL" id="BAABEZ010000018">
    <property type="protein sequence ID" value="GAA4452721.1"/>
    <property type="molecule type" value="Genomic_DNA"/>
</dbReference>
<evidence type="ECO:0000256" key="1">
    <source>
        <dbReference type="SAM" id="SignalP"/>
    </source>
</evidence>